<dbReference type="AlphaFoldDB" id="L7FH98"/>
<accession>L7FH98</accession>
<evidence type="ECO:0000313" key="2">
    <source>
        <dbReference type="Proteomes" id="UP000010931"/>
    </source>
</evidence>
<dbReference type="Proteomes" id="UP000010931">
    <property type="component" value="Unassembled WGS sequence"/>
</dbReference>
<proteinExistence type="predicted"/>
<protein>
    <submittedName>
        <fullName evidence="1">Uncharacterized protein</fullName>
    </submittedName>
</protein>
<name>L7FH98_STRT8</name>
<comment type="caution">
    <text evidence="1">The sequence shown here is derived from an EMBL/GenBank/DDBJ whole genome shotgun (WGS) entry which is preliminary data.</text>
</comment>
<organism evidence="1 2">
    <name type="scientific">Streptomyces turgidiscabies (strain Car8)</name>
    <dbReference type="NCBI Taxonomy" id="698760"/>
    <lineage>
        <taxon>Bacteria</taxon>
        <taxon>Bacillati</taxon>
        <taxon>Actinomycetota</taxon>
        <taxon>Actinomycetes</taxon>
        <taxon>Kitasatosporales</taxon>
        <taxon>Streptomycetaceae</taxon>
        <taxon>Streptomyces</taxon>
    </lineage>
</organism>
<reference evidence="1 2" key="1">
    <citation type="journal article" date="2011" name="Plasmid">
        <title>Streptomyces turgidiscabies Car8 contains a modular pathogenicity island that shares virulence genes with other actinobacterial plant pathogens.</title>
        <authorList>
            <person name="Huguet-Tapia J.C."/>
            <person name="Badger J.H."/>
            <person name="Loria R."/>
            <person name="Pettis G.S."/>
        </authorList>
    </citation>
    <scope>NUCLEOTIDE SEQUENCE [LARGE SCALE GENOMIC DNA]</scope>
    <source>
        <strain evidence="1 2">Car8</strain>
    </source>
</reference>
<sequence>MSRSRSALAWQGEGGADLAIFGLVPEAYLPFMVGKDGCRASVREMRDGHRFH</sequence>
<evidence type="ECO:0000313" key="1">
    <source>
        <dbReference type="EMBL" id="ELP70554.1"/>
    </source>
</evidence>
<dbReference type="EMBL" id="AEJB01000063">
    <property type="protein sequence ID" value="ELP70554.1"/>
    <property type="molecule type" value="Genomic_DNA"/>
</dbReference>
<dbReference type="PATRIC" id="fig|698760.3.peg.804"/>
<keyword evidence="2" id="KW-1185">Reference proteome</keyword>
<gene>
    <name evidence="1" type="ORF">STRTUCAR8_00640</name>
</gene>